<dbReference type="Pfam" id="PF00056">
    <property type="entry name" value="Ldh_1_N"/>
    <property type="match status" value="1"/>
</dbReference>
<dbReference type="Gene3D" id="3.90.110.10">
    <property type="entry name" value="Lactate dehydrogenase/glycoside hydrolase, family 4, C-terminal"/>
    <property type="match status" value="1"/>
</dbReference>
<dbReference type="Proteomes" id="UP000476332">
    <property type="component" value="Unassembled WGS sequence"/>
</dbReference>
<comment type="function">
    <text evidence="1 5">Catalyzes the reversible oxidation of malate to oxaloacetate.</text>
</comment>
<dbReference type="EC" id="1.1.1.37" evidence="5"/>
<evidence type="ECO:0000256" key="8">
    <source>
        <dbReference type="PIRSR" id="PIRSR000102-3"/>
    </source>
</evidence>
<feature type="domain" description="Lactate/malate dehydrogenase N-terminal" evidence="9">
    <location>
        <begin position="5"/>
        <end position="143"/>
    </location>
</feature>
<evidence type="ECO:0000259" key="10">
    <source>
        <dbReference type="Pfam" id="PF02866"/>
    </source>
</evidence>
<keyword evidence="3 5" id="KW-0560">Oxidoreductase</keyword>
<feature type="binding site" evidence="5 7">
    <location>
        <position position="152"/>
    </location>
    <ligand>
        <name>substrate</name>
    </ligand>
</feature>
<evidence type="ECO:0000256" key="5">
    <source>
        <dbReference type="HAMAP-Rule" id="MF_00487"/>
    </source>
</evidence>
<dbReference type="FunFam" id="3.90.110.10:FF:000004">
    <property type="entry name" value="Malate dehydrogenase"/>
    <property type="match status" value="1"/>
</dbReference>
<feature type="binding site" evidence="5 8">
    <location>
        <begin position="10"/>
        <end position="15"/>
    </location>
    <ligand>
        <name>NAD(+)</name>
        <dbReference type="ChEBI" id="CHEBI:57540"/>
    </ligand>
</feature>
<dbReference type="InterPro" id="IPR001236">
    <property type="entry name" value="Lactate/malate_DH_N"/>
</dbReference>
<comment type="catalytic activity">
    <reaction evidence="5">
        <text>(S)-malate + NAD(+) = oxaloacetate + NADH + H(+)</text>
        <dbReference type="Rhea" id="RHEA:21432"/>
        <dbReference type="ChEBI" id="CHEBI:15378"/>
        <dbReference type="ChEBI" id="CHEBI:15589"/>
        <dbReference type="ChEBI" id="CHEBI:16452"/>
        <dbReference type="ChEBI" id="CHEBI:57540"/>
        <dbReference type="ChEBI" id="CHEBI:57945"/>
        <dbReference type="EC" id="1.1.1.37"/>
    </reaction>
</comment>
<feature type="binding site" evidence="5 7">
    <location>
        <position position="89"/>
    </location>
    <ligand>
        <name>substrate</name>
    </ligand>
</feature>
<dbReference type="InterPro" id="IPR036291">
    <property type="entry name" value="NAD(P)-bd_dom_sf"/>
</dbReference>
<evidence type="ECO:0000256" key="2">
    <source>
        <dbReference type="ARBA" id="ARBA00022532"/>
    </source>
</evidence>
<protein>
    <recommendedName>
        <fullName evidence="5">Malate dehydrogenase</fullName>
        <ecNumber evidence="5">1.1.1.37</ecNumber>
    </recommendedName>
</protein>
<dbReference type="PANTHER" id="PTHR43128">
    <property type="entry name" value="L-2-HYDROXYCARBOXYLATE DEHYDROGENASE (NAD(P)(+))"/>
    <property type="match status" value="1"/>
</dbReference>
<dbReference type="Pfam" id="PF02866">
    <property type="entry name" value="Ldh_1_C"/>
    <property type="match status" value="1"/>
</dbReference>
<dbReference type="InterPro" id="IPR022383">
    <property type="entry name" value="Lactate/malate_DH_C"/>
</dbReference>
<feature type="binding site" evidence="5 8">
    <location>
        <position position="96"/>
    </location>
    <ligand>
        <name>NAD(+)</name>
        <dbReference type="ChEBI" id="CHEBI:57540"/>
    </ligand>
</feature>
<evidence type="ECO:0000259" key="9">
    <source>
        <dbReference type="Pfam" id="PF00056"/>
    </source>
</evidence>
<feature type="active site" description="Proton acceptor" evidence="5 6">
    <location>
        <position position="176"/>
    </location>
</feature>
<dbReference type="FunFam" id="3.40.50.720:FF:000018">
    <property type="entry name" value="Malate dehydrogenase"/>
    <property type="match status" value="1"/>
</dbReference>
<dbReference type="GO" id="GO:0030060">
    <property type="term" value="F:L-malate dehydrogenase (NAD+) activity"/>
    <property type="evidence" value="ECO:0007669"/>
    <property type="project" value="UniProtKB-UniRule"/>
</dbReference>
<sequence length="320" mass="33782">MARNKIALIGSGMIGGTLAHLASLKELGDIVLFDIAEGTPQGKALDIAQSGPVEGFDAHLSGVNDYAGIEGADVCIVTAGVPRKPGMSRDDLLGINLKVMEQVGAGIAKYAPDAFVICITNPLDAMVWALQKFSGLPKAKVVGMAGVLDSGRFRTFLADEFKVSVEDVTAFVLGGHGDTMVPLTRYSTVAGIPLTDLVKMGWCSQERLDEIVQRTRDGGAEIVGLLKTGSAYYAPAASAIEMAESYLKDKKRVLPCAANLSGQYGQRDMYVGVPCVIGADGVERIIEIDLEGDEKAQFEKSVGSVRGLMEACQAIAPNLK</sequence>
<dbReference type="AlphaFoldDB" id="A0A6L9MKB8"/>
<reference evidence="11 12" key="1">
    <citation type="submission" date="2020-01" db="EMBL/GenBank/DDBJ databases">
        <title>Genomes of bacteria type strains.</title>
        <authorList>
            <person name="Chen J."/>
            <person name="Zhu S."/>
            <person name="Chen J."/>
        </authorList>
    </citation>
    <scope>NUCLEOTIDE SEQUENCE [LARGE SCALE GENOMIC DNA]</scope>
    <source>
        <strain evidence="11 12">KCTC 52919</strain>
    </source>
</reference>
<dbReference type="EMBL" id="JAAAMJ010000015">
    <property type="protein sequence ID" value="NDV88344.1"/>
    <property type="molecule type" value="Genomic_DNA"/>
</dbReference>
<feature type="binding site" evidence="5 8">
    <location>
        <position position="34"/>
    </location>
    <ligand>
        <name>NAD(+)</name>
        <dbReference type="ChEBI" id="CHEBI:57540"/>
    </ligand>
</feature>
<comment type="caution">
    <text evidence="11">The sequence shown here is derived from an EMBL/GenBank/DDBJ whole genome shotgun (WGS) entry which is preliminary data.</text>
</comment>
<name>A0A6L9MKB8_9HYPH</name>
<accession>A0A6L9MKB8</accession>
<dbReference type="GO" id="GO:0006099">
    <property type="term" value="P:tricarboxylic acid cycle"/>
    <property type="evidence" value="ECO:0007669"/>
    <property type="project" value="UniProtKB-UniRule"/>
</dbReference>
<dbReference type="PIRSF" id="PIRSF000102">
    <property type="entry name" value="Lac_mal_DH"/>
    <property type="match status" value="1"/>
</dbReference>
<evidence type="ECO:0000256" key="3">
    <source>
        <dbReference type="ARBA" id="ARBA00023002"/>
    </source>
</evidence>
<dbReference type="InterPro" id="IPR001557">
    <property type="entry name" value="L-lactate/malate_DH"/>
</dbReference>
<keyword evidence="2 5" id="KW-0816">Tricarboxylic acid cycle</keyword>
<evidence type="ECO:0000256" key="6">
    <source>
        <dbReference type="PIRSR" id="PIRSR000102-1"/>
    </source>
</evidence>
<keyword evidence="4 5" id="KW-0520">NAD</keyword>
<dbReference type="PRINTS" id="PR00086">
    <property type="entry name" value="LLDHDRGNASE"/>
</dbReference>
<comment type="similarity">
    <text evidence="5">Belongs to the LDH/MDH superfamily. MDH type 3 family.</text>
</comment>
<dbReference type="RefSeq" id="WP_163045182.1">
    <property type="nucleotide sequence ID" value="NZ_JAAAMJ010000015.1"/>
</dbReference>
<feature type="binding site" evidence="5 7">
    <location>
        <position position="121"/>
    </location>
    <ligand>
        <name>substrate</name>
    </ligand>
</feature>
<dbReference type="SUPFAM" id="SSF56327">
    <property type="entry name" value="LDH C-terminal domain-like"/>
    <property type="match status" value="1"/>
</dbReference>
<gene>
    <name evidence="5 11" type="primary">mdh</name>
    <name evidence="11" type="ORF">GTW51_16710</name>
</gene>
<dbReference type="CDD" id="cd01339">
    <property type="entry name" value="LDH-like_MDH"/>
    <property type="match status" value="1"/>
</dbReference>
<dbReference type="NCBIfam" id="TIGR01763">
    <property type="entry name" value="MalateDH_bact"/>
    <property type="match status" value="1"/>
</dbReference>
<evidence type="ECO:0000256" key="7">
    <source>
        <dbReference type="PIRSR" id="PIRSR000102-2"/>
    </source>
</evidence>
<feature type="domain" description="Lactate/malate dehydrogenase C-terminal" evidence="10">
    <location>
        <begin position="148"/>
        <end position="306"/>
    </location>
</feature>
<evidence type="ECO:0000256" key="4">
    <source>
        <dbReference type="ARBA" id="ARBA00023027"/>
    </source>
</evidence>
<dbReference type="NCBIfam" id="NF004863">
    <property type="entry name" value="PRK06223.1"/>
    <property type="match status" value="1"/>
</dbReference>
<dbReference type="GO" id="GO:0006089">
    <property type="term" value="P:lactate metabolic process"/>
    <property type="evidence" value="ECO:0007669"/>
    <property type="project" value="TreeGrafter"/>
</dbReference>
<dbReference type="InterPro" id="IPR015955">
    <property type="entry name" value="Lactate_DH/Glyco_Ohase_4_C"/>
</dbReference>
<dbReference type="PANTHER" id="PTHR43128:SF16">
    <property type="entry name" value="L-LACTATE DEHYDROGENASE"/>
    <property type="match status" value="1"/>
</dbReference>
<dbReference type="Gene3D" id="3.40.50.720">
    <property type="entry name" value="NAD(P)-binding Rossmann-like Domain"/>
    <property type="match status" value="1"/>
</dbReference>
<feature type="binding site" evidence="5 8">
    <location>
        <begin position="119"/>
        <end position="121"/>
    </location>
    <ligand>
        <name>NAD(+)</name>
        <dbReference type="ChEBI" id="CHEBI:57540"/>
    </ligand>
</feature>
<dbReference type="GO" id="GO:0004459">
    <property type="term" value="F:L-lactate dehydrogenase (NAD+) activity"/>
    <property type="evidence" value="ECO:0007669"/>
    <property type="project" value="TreeGrafter"/>
</dbReference>
<keyword evidence="12" id="KW-1185">Reference proteome</keyword>
<evidence type="ECO:0000256" key="1">
    <source>
        <dbReference type="ARBA" id="ARBA00003966"/>
    </source>
</evidence>
<evidence type="ECO:0000313" key="12">
    <source>
        <dbReference type="Proteomes" id="UP000476332"/>
    </source>
</evidence>
<proteinExistence type="inferred from homology"/>
<dbReference type="InterPro" id="IPR011275">
    <property type="entry name" value="Malate_DH_type3"/>
</dbReference>
<dbReference type="HAMAP" id="MF_00487">
    <property type="entry name" value="Malate_dehydrog_3"/>
    <property type="match status" value="1"/>
</dbReference>
<dbReference type="SUPFAM" id="SSF51735">
    <property type="entry name" value="NAD(P)-binding Rossmann-fold domains"/>
    <property type="match status" value="1"/>
</dbReference>
<feature type="binding site" evidence="5 7">
    <location>
        <position position="83"/>
    </location>
    <ligand>
        <name>substrate</name>
    </ligand>
</feature>
<evidence type="ECO:0000313" key="11">
    <source>
        <dbReference type="EMBL" id="NDV88344.1"/>
    </source>
</evidence>
<organism evidence="11 12">
    <name type="scientific">Aurantimonas aggregata</name>
    <dbReference type="NCBI Taxonomy" id="2047720"/>
    <lineage>
        <taxon>Bacteria</taxon>
        <taxon>Pseudomonadati</taxon>
        <taxon>Pseudomonadota</taxon>
        <taxon>Alphaproteobacteria</taxon>
        <taxon>Hyphomicrobiales</taxon>
        <taxon>Aurantimonadaceae</taxon>
        <taxon>Aurantimonas</taxon>
    </lineage>
</organism>